<dbReference type="EMBL" id="JBJJXI010000166">
    <property type="protein sequence ID" value="KAL3384960.1"/>
    <property type="molecule type" value="Genomic_DNA"/>
</dbReference>
<organism evidence="1 2">
    <name type="scientific">Trichogramma kaykai</name>
    <dbReference type="NCBI Taxonomy" id="54128"/>
    <lineage>
        <taxon>Eukaryota</taxon>
        <taxon>Metazoa</taxon>
        <taxon>Ecdysozoa</taxon>
        <taxon>Arthropoda</taxon>
        <taxon>Hexapoda</taxon>
        <taxon>Insecta</taxon>
        <taxon>Pterygota</taxon>
        <taxon>Neoptera</taxon>
        <taxon>Endopterygota</taxon>
        <taxon>Hymenoptera</taxon>
        <taxon>Apocrita</taxon>
        <taxon>Proctotrupomorpha</taxon>
        <taxon>Chalcidoidea</taxon>
        <taxon>Trichogrammatidae</taxon>
        <taxon>Trichogramma</taxon>
    </lineage>
</organism>
<gene>
    <name evidence="1" type="ORF">TKK_019360</name>
</gene>
<keyword evidence="2" id="KW-1185">Reference proteome</keyword>
<name>A0ABD2VWR8_9HYME</name>
<dbReference type="AlphaFoldDB" id="A0ABD2VWR8"/>
<accession>A0ABD2VWR8</accession>
<dbReference type="Proteomes" id="UP001627154">
    <property type="component" value="Unassembled WGS sequence"/>
</dbReference>
<evidence type="ECO:0000313" key="2">
    <source>
        <dbReference type="Proteomes" id="UP001627154"/>
    </source>
</evidence>
<protein>
    <submittedName>
        <fullName evidence="1">Uncharacterized protein</fullName>
    </submittedName>
</protein>
<reference evidence="1 2" key="1">
    <citation type="journal article" date="2024" name="bioRxiv">
        <title>A reference genome for Trichogramma kaykai: A tiny desert-dwelling parasitoid wasp with competing sex-ratio distorters.</title>
        <authorList>
            <person name="Culotta J."/>
            <person name="Lindsey A.R."/>
        </authorList>
    </citation>
    <scope>NUCLEOTIDE SEQUENCE [LARGE SCALE GENOMIC DNA]</scope>
    <source>
        <strain evidence="1 2">KSX58</strain>
    </source>
</reference>
<proteinExistence type="predicted"/>
<evidence type="ECO:0000313" key="1">
    <source>
        <dbReference type="EMBL" id="KAL3384960.1"/>
    </source>
</evidence>
<comment type="caution">
    <text evidence="1">The sequence shown here is derived from an EMBL/GenBank/DDBJ whole genome shotgun (WGS) entry which is preliminary data.</text>
</comment>
<sequence length="165" mass="19275">MHFCFTERRHRCFRDLPRLHSHQLEVHESLVEVYMRIALTRNFPWSGYPEDVNAENLSYPFHDLSHICVHVCVRHRARIDAYNDRLCRCCYRGCYGYSCCCSLCTFSKSRNNVGIPLSAIESETDVYHVDSHCGSVDSYCGSDDSVLSEIRFPYFFPLLKEITKT</sequence>